<reference evidence="2 3" key="1">
    <citation type="journal article" date="2023" name="Sci. Data">
        <title>Genome assembly of the Korean intertidal mud-creeper Batillaria attramentaria.</title>
        <authorList>
            <person name="Patra A.K."/>
            <person name="Ho P.T."/>
            <person name="Jun S."/>
            <person name="Lee S.J."/>
            <person name="Kim Y."/>
            <person name="Won Y.J."/>
        </authorList>
    </citation>
    <scope>NUCLEOTIDE SEQUENCE [LARGE SCALE GENOMIC DNA]</scope>
    <source>
        <strain evidence="2">Wonlab-2016</strain>
    </source>
</reference>
<dbReference type="Proteomes" id="UP001519460">
    <property type="component" value="Unassembled WGS sequence"/>
</dbReference>
<dbReference type="AlphaFoldDB" id="A0ABD0KKT9"/>
<protein>
    <submittedName>
        <fullName evidence="2">Uncharacterized protein</fullName>
    </submittedName>
</protein>
<organism evidence="2 3">
    <name type="scientific">Batillaria attramentaria</name>
    <dbReference type="NCBI Taxonomy" id="370345"/>
    <lineage>
        <taxon>Eukaryota</taxon>
        <taxon>Metazoa</taxon>
        <taxon>Spiralia</taxon>
        <taxon>Lophotrochozoa</taxon>
        <taxon>Mollusca</taxon>
        <taxon>Gastropoda</taxon>
        <taxon>Caenogastropoda</taxon>
        <taxon>Sorbeoconcha</taxon>
        <taxon>Cerithioidea</taxon>
        <taxon>Batillariidae</taxon>
        <taxon>Batillaria</taxon>
    </lineage>
</organism>
<comment type="caution">
    <text evidence="2">The sequence shown here is derived from an EMBL/GenBank/DDBJ whole genome shotgun (WGS) entry which is preliminary data.</text>
</comment>
<sequence>MAAAKYQCLIFLCLVGNVWLSPLKDAERAGEIRHKRSDDATPLQAVVDNLTHQLNVLTARVDAQQNKL</sequence>
<name>A0ABD0KKT9_9CAEN</name>
<gene>
    <name evidence="2" type="ORF">BaRGS_00021067</name>
</gene>
<evidence type="ECO:0000313" key="3">
    <source>
        <dbReference type="Proteomes" id="UP001519460"/>
    </source>
</evidence>
<evidence type="ECO:0000256" key="1">
    <source>
        <dbReference type="SAM" id="SignalP"/>
    </source>
</evidence>
<dbReference type="EMBL" id="JACVVK020000161">
    <property type="protein sequence ID" value="KAK7487648.1"/>
    <property type="molecule type" value="Genomic_DNA"/>
</dbReference>
<keyword evidence="3" id="KW-1185">Reference proteome</keyword>
<feature type="non-terminal residue" evidence="2">
    <location>
        <position position="68"/>
    </location>
</feature>
<feature type="signal peptide" evidence="1">
    <location>
        <begin position="1"/>
        <end position="20"/>
    </location>
</feature>
<proteinExistence type="predicted"/>
<evidence type="ECO:0000313" key="2">
    <source>
        <dbReference type="EMBL" id="KAK7487648.1"/>
    </source>
</evidence>
<feature type="chain" id="PRO_5044884988" evidence="1">
    <location>
        <begin position="21"/>
        <end position="68"/>
    </location>
</feature>
<accession>A0ABD0KKT9</accession>
<keyword evidence="1" id="KW-0732">Signal</keyword>